<sequence length="86" mass="9861">MHNHVCFFLLFSCYFNITLMPVFLLINLSSSVLFFLIPYLLTTPFAFITCHFNKSLTLTHTIYPFTFPLSLSAKTSSPCKENSNLV</sequence>
<feature type="transmembrane region" description="Helical" evidence="1">
    <location>
        <begin position="7"/>
        <end position="26"/>
    </location>
</feature>
<organism evidence="2 3">
    <name type="scientific">Phaseolus coccineus</name>
    <name type="common">Scarlet runner bean</name>
    <name type="synonym">Phaseolus multiflorus</name>
    <dbReference type="NCBI Taxonomy" id="3886"/>
    <lineage>
        <taxon>Eukaryota</taxon>
        <taxon>Viridiplantae</taxon>
        <taxon>Streptophyta</taxon>
        <taxon>Embryophyta</taxon>
        <taxon>Tracheophyta</taxon>
        <taxon>Spermatophyta</taxon>
        <taxon>Magnoliopsida</taxon>
        <taxon>eudicotyledons</taxon>
        <taxon>Gunneridae</taxon>
        <taxon>Pentapetalae</taxon>
        <taxon>rosids</taxon>
        <taxon>fabids</taxon>
        <taxon>Fabales</taxon>
        <taxon>Fabaceae</taxon>
        <taxon>Papilionoideae</taxon>
        <taxon>50 kb inversion clade</taxon>
        <taxon>NPAAA clade</taxon>
        <taxon>indigoferoid/millettioid clade</taxon>
        <taxon>Phaseoleae</taxon>
        <taxon>Phaseolus</taxon>
    </lineage>
</organism>
<gene>
    <name evidence="2" type="ORF">VNO80_08628</name>
</gene>
<feature type="transmembrane region" description="Helical" evidence="1">
    <location>
        <begin position="32"/>
        <end position="52"/>
    </location>
</feature>
<protein>
    <submittedName>
        <fullName evidence="2">Uncharacterized protein</fullName>
    </submittedName>
</protein>
<evidence type="ECO:0000313" key="2">
    <source>
        <dbReference type="EMBL" id="KAK7366633.1"/>
    </source>
</evidence>
<keyword evidence="1" id="KW-0472">Membrane</keyword>
<proteinExistence type="predicted"/>
<keyword evidence="1" id="KW-0812">Transmembrane</keyword>
<dbReference type="EMBL" id="JAYMYR010000004">
    <property type="protein sequence ID" value="KAK7366633.1"/>
    <property type="molecule type" value="Genomic_DNA"/>
</dbReference>
<dbReference type="AlphaFoldDB" id="A0AAN9RHJ9"/>
<name>A0AAN9RHJ9_PHACN</name>
<dbReference type="Proteomes" id="UP001374584">
    <property type="component" value="Unassembled WGS sequence"/>
</dbReference>
<evidence type="ECO:0000256" key="1">
    <source>
        <dbReference type="SAM" id="Phobius"/>
    </source>
</evidence>
<reference evidence="2 3" key="1">
    <citation type="submission" date="2024-01" db="EMBL/GenBank/DDBJ databases">
        <title>The genomes of 5 underutilized Papilionoideae crops provide insights into root nodulation and disease resistanc.</title>
        <authorList>
            <person name="Jiang F."/>
        </authorList>
    </citation>
    <scope>NUCLEOTIDE SEQUENCE [LARGE SCALE GENOMIC DNA]</scope>
    <source>
        <strain evidence="2">JINMINGXINNONG_FW02</strain>
        <tissue evidence="2">Leaves</tissue>
    </source>
</reference>
<keyword evidence="1" id="KW-1133">Transmembrane helix</keyword>
<evidence type="ECO:0000313" key="3">
    <source>
        <dbReference type="Proteomes" id="UP001374584"/>
    </source>
</evidence>
<keyword evidence="3" id="KW-1185">Reference proteome</keyword>
<accession>A0AAN9RHJ9</accession>
<comment type="caution">
    <text evidence="2">The sequence shown here is derived from an EMBL/GenBank/DDBJ whole genome shotgun (WGS) entry which is preliminary data.</text>
</comment>